<dbReference type="InterPro" id="IPR004199">
    <property type="entry name" value="B-gal_small/dom_5"/>
</dbReference>
<evidence type="ECO:0000313" key="10">
    <source>
        <dbReference type="EMBL" id="MDW0113084.1"/>
    </source>
</evidence>
<accession>A0ABU4G7X8</accession>
<dbReference type="Proteomes" id="UP001282284">
    <property type="component" value="Unassembled WGS sequence"/>
</dbReference>
<reference evidence="10 11" key="1">
    <citation type="submission" date="2023-06" db="EMBL/GenBank/DDBJ databases">
        <title>Sporosarcina sp. nov., isolated from Korean traditional fermented seafood 'Jeotgal'.</title>
        <authorList>
            <person name="Yang A.I."/>
            <person name="Shin N.-R."/>
        </authorList>
    </citation>
    <scope>NUCLEOTIDE SEQUENCE [LARGE SCALE GENOMIC DNA]</scope>
    <source>
        <strain evidence="10 11">KCTC13119</strain>
    </source>
</reference>
<dbReference type="InterPro" id="IPR006103">
    <property type="entry name" value="Glyco_hydro_2_cat"/>
</dbReference>
<dbReference type="Pfam" id="PF00703">
    <property type="entry name" value="Glyco_hydro_2"/>
    <property type="match status" value="1"/>
</dbReference>
<dbReference type="SUPFAM" id="SSF74650">
    <property type="entry name" value="Galactose mutarotase-like"/>
    <property type="match status" value="1"/>
</dbReference>
<comment type="caution">
    <text evidence="10">The sequence shown here is derived from an EMBL/GenBank/DDBJ whole genome shotgun (WGS) entry which is preliminary data.</text>
</comment>
<dbReference type="InterPro" id="IPR008979">
    <property type="entry name" value="Galactose-bd-like_sf"/>
</dbReference>
<keyword evidence="11" id="KW-1185">Reference proteome</keyword>
<dbReference type="Pfam" id="PF16353">
    <property type="entry name" value="LacZ_4"/>
    <property type="match status" value="1"/>
</dbReference>
<dbReference type="SMART" id="SM01038">
    <property type="entry name" value="Bgal_small_N"/>
    <property type="match status" value="1"/>
</dbReference>
<evidence type="ECO:0000256" key="8">
    <source>
        <dbReference type="RuleBase" id="RU361154"/>
    </source>
</evidence>
<evidence type="ECO:0000256" key="2">
    <source>
        <dbReference type="ARBA" id="ARBA00007401"/>
    </source>
</evidence>
<dbReference type="EMBL" id="JAUBDI010000005">
    <property type="protein sequence ID" value="MDW0113084.1"/>
    <property type="molecule type" value="Genomic_DNA"/>
</dbReference>
<comment type="catalytic activity">
    <reaction evidence="1 8">
        <text>Hydrolysis of terminal non-reducing beta-D-galactose residues in beta-D-galactosides.</text>
        <dbReference type="EC" id="3.2.1.23"/>
    </reaction>
</comment>
<dbReference type="InterPro" id="IPR023232">
    <property type="entry name" value="Glyco_hydro_2_AS"/>
</dbReference>
<dbReference type="EC" id="3.2.1.23" evidence="3 8"/>
<evidence type="ECO:0000256" key="6">
    <source>
        <dbReference type="ARBA" id="ARBA00023295"/>
    </source>
</evidence>
<dbReference type="SUPFAM" id="SSF51445">
    <property type="entry name" value="(Trans)glycosidases"/>
    <property type="match status" value="1"/>
</dbReference>
<keyword evidence="5 8" id="KW-0378">Hydrolase</keyword>
<protein>
    <recommendedName>
        <fullName evidence="4 8">Beta-galactosidase</fullName>
        <ecNumber evidence="3 8">3.2.1.23</ecNumber>
    </recommendedName>
    <alternativeName>
        <fullName evidence="7 8">Lactase</fullName>
    </alternativeName>
</protein>
<dbReference type="InterPro" id="IPR032312">
    <property type="entry name" value="LacZ_4"/>
</dbReference>
<dbReference type="PROSITE" id="PS00608">
    <property type="entry name" value="GLYCOSYL_HYDROL_F2_2"/>
    <property type="match status" value="1"/>
</dbReference>
<dbReference type="InterPro" id="IPR006102">
    <property type="entry name" value="Ig-like_GH2"/>
</dbReference>
<dbReference type="Gene3D" id="2.60.120.260">
    <property type="entry name" value="Galactose-binding domain-like"/>
    <property type="match status" value="1"/>
</dbReference>
<comment type="similarity">
    <text evidence="2 8">Belongs to the glycosyl hydrolase 2 family.</text>
</comment>
<keyword evidence="6 8" id="KW-0326">Glycosidase</keyword>
<dbReference type="PRINTS" id="PR00132">
    <property type="entry name" value="GLHYDRLASE2"/>
</dbReference>
<dbReference type="SUPFAM" id="SSF49785">
    <property type="entry name" value="Galactose-binding domain-like"/>
    <property type="match status" value="1"/>
</dbReference>
<dbReference type="NCBIfam" id="NF007666">
    <property type="entry name" value="PRK10340.1"/>
    <property type="match status" value="1"/>
</dbReference>
<evidence type="ECO:0000256" key="3">
    <source>
        <dbReference type="ARBA" id="ARBA00012756"/>
    </source>
</evidence>
<dbReference type="PANTHER" id="PTHR46323">
    <property type="entry name" value="BETA-GALACTOSIDASE"/>
    <property type="match status" value="1"/>
</dbReference>
<dbReference type="RefSeq" id="WP_317943200.1">
    <property type="nucleotide sequence ID" value="NZ_JAUBDI010000005.1"/>
</dbReference>
<dbReference type="Gene3D" id="3.20.20.80">
    <property type="entry name" value="Glycosidases"/>
    <property type="match status" value="1"/>
</dbReference>
<evidence type="ECO:0000259" key="9">
    <source>
        <dbReference type="SMART" id="SM01038"/>
    </source>
</evidence>
<feature type="domain" description="Beta galactosidase small chain/" evidence="9">
    <location>
        <begin position="732"/>
        <end position="1007"/>
    </location>
</feature>
<proteinExistence type="inferred from homology"/>
<sequence length="1025" mass="119255">MANYKVWEDYTITGKNVMKSRAFFNSFNSRKNAENEHLSADTAYKLLNGNWKFLFLDAPEYSPSEFEKPHFDTSSWDSIEVPSNWQLKGYGSMHYSDLWYNFPINPPYVPTKNPTGIYKREFFISAEWLQEQTILRFHGVDSAFHVWINGKEVGYGKGARLTTEFDITSFIKEGSNDITVRVYQWSDGTYLEDQDMWWLSGIFRDVELFTQKTTGIQDYKVETILDESYESAVLSVKSSFRNVKKGVSIQYELLDARGKEVFKEEKTIDDDEVNFEKRVEAPNLWSAENPYLYQLFMTVKWENEVQEVVKQNVGFRMIELKGKTFTVNGVAIKFKGVNRHDYNPKTGRVVSKEDVIRDIKLMKQHNINAIRTAHYPNSPFLYDLCDEYGMYVIDEADVETHGFELTANYHRIADGADWEKVMVDRLVRMVHRDKNHPSIIMWSLGNESGFGHCFKQMAEAARQIDSTRLIHYEGDSTAEVTDVYSTMYTWIENQPKGRKTMNDIIETSEKPHVHCEYGHAMGNGPGGLKEYQELIYAHEHLQGGFIWEWFDHGIETIGDNGEVYYRYGGDFGDDPTNGNFCIDGLLMPDRTPSPALIEYKKVIEPVHTYSIDLKKGQLEIENKYDFISLEHLTLHYEIKLNDQVLESNEFQLPFIPARSSKEIELPLQFDFEKAYFGDVFLTIYYSTKSSTNWCSAGHVLATAQFEIPVKKEEIKLVPKGSVFVEESQWMLKVYSEKFELIFDKITGQLVNGTRDNVKLIEAGPKLQFWRAPIDNDMYLVKDYKEKYFMHLWHERVEHFHYTQEENKVVISIETVNGTTNASWFYQCQQRYEIYPNGDILYEVAGRPAGELDQAPLMIPRIGIEMNIAQSMNNIAWLGKGPGESYSDSKEAQLVGYYEKSVDDLFTNYVHPQANGNRTETRWMSATDYNGLGMMVTKRNSDFDFSASYFEEVDLEQAKHTIDLRKRDYIVLHVDYKQNGLGSNSCGQSQLEKYRCKFEEFRLEVKISLFSKKEREEKLIYLEKIN</sequence>
<evidence type="ECO:0000313" key="11">
    <source>
        <dbReference type="Proteomes" id="UP001282284"/>
    </source>
</evidence>
<organism evidence="10 11">
    <name type="scientific">Sporosarcina saromensis</name>
    <dbReference type="NCBI Taxonomy" id="359365"/>
    <lineage>
        <taxon>Bacteria</taxon>
        <taxon>Bacillati</taxon>
        <taxon>Bacillota</taxon>
        <taxon>Bacilli</taxon>
        <taxon>Bacillales</taxon>
        <taxon>Caryophanaceae</taxon>
        <taxon>Sporosarcina</taxon>
    </lineage>
</organism>
<dbReference type="PANTHER" id="PTHR46323:SF2">
    <property type="entry name" value="BETA-GALACTOSIDASE"/>
    <property type="match status" value="1"/>
</dbReference>
<dbReference type="InterPro" id="IPR006101">
    <property type="entry name" value="Glyco_hydro_2"/>
</dbReference>
<dbReference type="GO" id="GO:0004565">
    <property type="term" value="F:beta-galactosidase activity"/>
    <property type="evidence" value="ECO:0007669"/>
    <property type="project" value="UniProtKB-EC"/>
</dbReference>
<dbReference type="InterPro" id="IPR014718">
    <property type="entry name" value="GH-type_carb-bd"/>
</dbReference>
<dbReference type="Pfam" id="PF02836">
    <property type="entry name" value="Glyco_hydro_2_C"/>
    <property type="match status" value="1"/>
</dbReference>
<dbReference type="Pfam" id="PF02929">
    <property type="entry name" value="Bgal_small_N"/>
    <property type="match status" value="1"/>
</dbReference>
<dbReference type="InterPro" id="IPR017853">
    <property type="entry name" value="GH"/>
</dbReference>
<dbReference type="SUPFAM" id="SSF49303">
    <property type="entry name" value="beta-Galactosidase/glucuronidase domain"/>
    <property type="match status" value="2"/>
</dbReference>
<gene>
    <name evidence="10" type="primary">ebgA</name>
    <name evidence="10" type="ORF">QT711_07790</name>
</gene>
<evidence type="ECO:0000256" key="5">
    <source>
        <dbReference type="ARBA" id="ARBA00022801"/>
    </source>
</evidence>
<evidence type="ECO:0000256" key="7">
    <source>
        <dbReference type="ARBA" id="ARBA00032230"/>
    </source>
</evidence>
<evidence type="ECO:0000256" key="1">
    <source>
        <dbReference type="ARBA" id="ARBA00001412"/>
    </source>
</evidence>
<dbReference type="InterPro" id="IPR036156">
    <property type="entry name" value="Beta-gal/glucu_dom_sf"/>
</dbReference>
<dbReference type="Pfam" id="PF02837">
    <property type="entry name" value="Glyco_hydro_2_N"/>
    <property type="match status" value="1"/>
</dbReference>
<dbReference type="InterPro" id="IPR011013">
    <property type="entry name" value="Gal_mutarotase_sf_dom"/>
</dbReference>
<evidence type="ECO:0000256" key="4">
    <source>
        <dbReference type="ARBA" id="ARBA00013303"/>
    </source>
</evidence>
<dbReference type="Gene3D" id="2.70.98.10">
    <property type="match status" value="1"/>
</dbReference>
<dbReference type="InterPro" id="IPR023230">
    <property type="entry name" value="Glyco_hydro_2_CS"/>
</dbReference>
<dbReference type="InterPro" id="IPR050347">
    <property type="entry name" value="Bact_Beta-galactosidase"/>
</dbReference>
<dbReference type="PROSITE" id="PS00719">
    <property type="entry name" value="GLYCOSYL_HYDROL_F2_1"/>
    <property type="match status" value="1"/>
</dbReference>
<name>A0ABU4G7X8_9BACL</name>
<dbReference type="InterPro" id="IPR006104">
    <property type="entry name" value="Glyco_hydro_2_N"/>
</dbReference>
<dbReference type="Gene3D" id="2.60.40.10">
    <property type="entry name" value="Immunoglobulins"/>
    <property type="match status" value="2"/>
</dbReference>
<dbReference type="InterPro" id="IPR013783">
    <property type="entry name" value="Ig-like_fold"/>
</dbReference>